<dbReference type="PROSITE" id="PS51996">
    <property type="entry name" value="TR_MART"/>
    <property type="match status" value="1"/>
</dbReference>
<evidence type="ECO:0000256" key="1">
    <source>
        <dbReference type="ARBA" id="ARBA00009558"/>
    </source>
</evidence>
<dbReference type="Pfam" id="PF01129">
    <property type="entry name" value="ART"/>
    <property type="match status" value="1"/>
</dbReference>
<dbReference type="GO" id="GO:0097510">
    <property type="term" value="P:base-excision repair, AP site formation via deaminated base removal"/>
    <property type="evidence" value="ECO:0007669"/>
    <property type="project" value="TreeGrafter"/>
</dbReference>
<dbReference type="SUPFAM" id="SSF117839">
    <property type="entry name" value="WWE domain"/>
    <property type="match status" value="1"/>
</dbReference>
<keyword evidence="4" id="KW-0548">Nucleotidyltransferase</keyword>
<feature type="compositionally biased region" description="Basic and acidic residues" evidence="7">
    <location>
        <begin position="164"/>
        <end position="176"/>
    </location>
</feature>
<gene>
    <name evidence="9" type="ORF">SEMRO_897_G217500.1</name>
</gene>
<keyword evidence="3 6" id="KW-0808">Transferase</keyword>
<feature type="region of interest" description="Disordered" evidence="7">
    <location>
        <begin position="164"/>
        <end position="197"/>
    </location>
</feature>
<evidence type="ECO:0000256" key="5">
    <source>
        <dbReference type="ARBA" id="ARBA00047597"/>
    </source>
</evidence>
<comment type="catalytic activity">
    <reaction evidence="5 6">
        <text>L-arginyl-[protein] + NAD(+) = N(omega)-(ADP-D-ribosyl)-L-arginyl-[protein] + nicotinamide + H(+)</text>
        <dbReference type="Rhea" id="RHEA:19149"/>
        <dbReference type="Rhea" id="RHEA-COMP:10532"/>
        <dbReference type="Rhea" id="RHEA-COMP:15087"/>
        <dbReference type="ChEBI" id="CHEBI:15378"/>
        <dbReference type="ChEBI" id="CHEBI:17154"/>
        <dbReference type="ChEBI" id="CHEBI:29965"/>
        <dbReference type="ChEBI" id="CHEBI:57540"/>
        <dbReference type="ChEBI" id="CHEBI:142554"/>
        <dbReference type="EC" id="2.4.2.31"/>
    </reaction>
</comment>
<evidence type="ECO:0000256" key="2">
    <source>
        <dbReference type="ARBA" id="ARBA00022676"/>
    </source>
</evidence>
<evidence type="ECO:0000313" key="10">
    <source>
        <dbReference type="Proteomes" id="UP001153069"/>
    </source>
</evidence>
<comment type="similarity">
    <text evidence="1 6">Belongs to the Arg-specific ADP-ribosyltransferase family.</text>
</comment>
<dbReference type="OrthoDB" id="423533at2759"/>
<accession>A0A9N8EGD1</accession>
<evidence type="ECO:0000256" key="6">
    <source>
        <dbReference type="RuleBase" id="RU361228"/>
    </source>
</evidence>
<dbReference type="GO" id="GO:0106274">
    <property type="term" value="F:NAD+-protein-arginine ADP-ribosyltransferase activity"/>
    <property type="evidence" value="ECO:0007669"/>
    <property type="project" value="UniProtKB-EC"/>
</dbReference>
<dbReference type="SUPFAM" id="SSF56399">
    <property type="entry name" value="ADP-ribosylation"/>
    <property type="match status" value="1"/>
</dbReference>
<feature type="compositionally biased region" description="Acidic residues" evidence="7">
    <location>
        <begin position="314"/>
        <end position="328"/>
    </location>
</feature>
<name>A0A9N8EGD1_9STRA</name>
<feature type="compositionally biased region" description="Basic residues" evidence="7">
    <location>
        <begin position="300"/>
        <end position="310"/>
    </location>
</feature>
<reference evidence="9" key="1">
    <citation type="submission" date="2020-06" db="EMBL/GenBank/DDBJ databases">
        <authorList>
            <consortium name="Plant Systems Biology data submission"/>
        </authorList>
    </citation>
    <scope>NUCLEOTIDE SEQUENCE</scope>
    <source>
        <strain evidence="9">D6</strain>
    </source>
</reference>
<dbReference type="InterPro" id="IPR036895">
    <property type="entry name" value="Uracil-DNA_glycosylase-like_sf"/>
</dbReference>
<dbReference type="EMBL" id="CAICTM010000895">
    <property type="protein sequence ID" value="CAB9517985.1"/>
    <property type="molecule type" value="Genomic_DNA"/>
</dbReference>
<dbReference type="AlphaFoldDB" id="A0A9N8EGD1"/>
<comment type="caution">
    <text evidence="9">The sequence shown here is derived from an EMBL/GenBank/DDBJ whole genome shotgun (WGS) entry which is preliminary data.</text>
</comment>
<keyword evidence="2 6" id="KW-0328">Glycosyltransferase</keyword>
<organism evidence="9 10">
    <name type="scientific">Seminavis robusta</name>
    <dbReference type="NCBI Taxonomy" id="568900"/>
    <lineage>
        <taxon>Eukaryota</taxon>
        <taxon>Sar</taxon>
        <taxon>Stramenopiles</taxon>
        <taxon>Ochrophyta</taxon>
        <taxon>Bacillariophyta</taxon>
        <taxon>Bacillariophyceae</taxon>
        <taxon>Bacillariophycidae</taxon>
        <taxon>Naviculales</taxon>
        <taxon>Naviculaceae</taxon>
        <taxon>Seminavis</taxon>
    </lineage>
</organism>
<dbReference type="Gene3D" id="3.30.720.50">
    <property type="match status" value="1"/>
</dbReference>
<dbReference type="PROSITE" id="PS50918">
    <property type="entry name" value="WWE"/>
    <property type="match status" value="1"/>
</dbReference>
<dbReference type="Pfam" id="PF02825">
    <property type="entry name" value="WWE"/>
    <property type="match status" value="1"/>
</dbReference>
<dbReference type="InterPro" id="IPR037197">
    <property type="entry name" value="WWE_dom_sf"/>
</dbReference>
<evidence type="ECO:0000259" key="8">
    <source>
        <dbReference type="PROSITE" id="PS50918"/>
    </source>
</evidence>
<feature type="compositionally biased region" description="Pro residues" evidence="7">
    <location>
        <begin position="423"/>
        <end position="436"/>
    </location>
</feature>
<dbReference type="Gene3D" id="3.40.470.10">
    <property type="entry name" value="Uracil-DNA glycosylase-like domain"/>
    <property type="match status" value="1"/>
</dbReference>
<dbReference type="GO" id="GO:0004844">
    <property type="term" value="F:uracil DNA N-glycosylase activity"/>
    <property type="evidence" value="ECO:0007669"/>
    <property type="project" value="InterPro"/>
</dbReference>
<feature type="compositionally biased region" description="Basic and acidic residues" evidence="7">
    <location>
        <begin position="267"/>
        <end position="285"/>
    </location>
</feature>
<keyword evidence="6" id="KW-0521">NADP</keyword>
<dbReference type="Proteomes" id="UP001153069">
    <property type="component" value="Unassembled WGS sequence"/>
</dbReference>
<dbReference type="InterPro" id="IPR004170">
    <property type="entry name" value="WWE_dom"/>
</dbReference>
<dbReference type="EC" id="2.4.2.31" evidence="6"/>
<dbReference type="SUPFAM" id="SSF52141">
    <property type="entry name" value="Uracil-DNA glycosylase-like"/>
    <property type="match status" value="1"/>
</dbReference>
<proteinExistence type="inferred from homology"/>
<evidence type="ECO:0000256" key="4">
    <source>
        <dbReference type="ARBA" id="ARBA00022695"/>
    </source>
</evidence>
<dbReference type="InterPro" id="IPR002043">
    <property type="entry name" value="UDG_fam1"/>
</dbReference>
<feature type="domain" description="WWE" evidence="8">
    <location>
        <begin position="322"/>
        <end position="409"/>
    </location>
</feature>
<keyword evidence="6" id="KW-0520">NAD</keyword>
<feature type="region of interest" description="Disordered" evidence="7">
    <location>
        <begin position="422"/>
        <end position="474"/>
    </location>
</feature>
<protein>
    <recommendedName>
        <fullName evidence="6">NAD(P)(+)--arginine ADP-ribosyltransferase</fullName>
        <ecNumber evidence="6">2.4.2.31</ecNumber>
    </recommendedName>
    <alternativeName>
        <fullName evidence="6">Mono(ADP-ribosyl)transferase</fullName>
    </alternativeName>
</protein>
<evidence type="ECO:0000256" key="7">
    <source>
        <dbReference type="SAM" id="MobiDB-lite"/>
    </source>
</evidence>
<feature type="region of interest" description="Disordered" evidence="7">
    <location>
        <begin position="244"/>
        <end position="330"/>
    </location>
</feature>
<evidence type="ECO:0000313" key="9">
    <source>
        <dbReference type="EMBL" id="CAB9517985.1"/>
    </source>
</evidence>
<keyword evidence="10" id="KW-1185">Reference proteome</keyword>
<evidence type="ECO:0000256" key="3">
    <source>
        <dbReference type="ARBA" id="ARBA00022679"/>
    </source>
</evidence>
<dbReference type="InterPro" id="IPR000768">
    <property type="entry name" value="ART"/>
</dbReference>
<dbReference type="Gene3D" id="3.90.176.10">
    <property type="entry name" value="Toxin ADP-ribosyltransferase, Chain A, domain 1"/>
    <property type="match status" value="1"/>
</dbReference>
<dbReference type="GO" id="GO:0005739">
    <property type="term" value="C:mitochondrion"/>
    <property type="evidence" value="ECO:0007669"/>
    <property type="project" value="TreeGrafter"/>
</dbReference>
<dbReference type="PANTHER" id="PTHR11264:SF8">
    <property type="entry name" value="URACIL-DNA GLYCOSYLASE-LIKE DOMAIN-CONTAINING PROTEIN"/>
    <property type="match status" value="1"/>
</dbReference>
<dbReference type="PANTHER" id="PTHR11264">
    <property type="entry name" value="URACIL-DNA GLYCOSYLASE"/>
    <property type="match status" value="1"/>
</dbReference>
<sequence length="980" mass="109181">MSNEAPPPLSAVFEKAAPPYTEAAMRLLFCTTIVAGENRYRIRELEIYSSDDPYTHQGDEQVSTCGGWYFHRTKPGGGWKGGTFMGLDISFAPVGTAGGILIRGLSRSHEDGKAGGEFFDGSCNCTRELLKACGVSKIKDLVDKPNFQLSALTKDGIMRLEEHEPRPLDKKQKSAMEWKASSRVGLSAPEKKKDQLEGRKKFHLIPYRFLSAPYETKKEKTKIKASKTGGVFTMKGYEATATTINTTTKEEDEEDPQKPKAKKAKTSKKEDKSKKEETSKKKETSKEEDDSDDESIAKNVKQKIQKKKKKAIVEDSDEDDDDDDEPMDEAGSGAVWHYWLDEAMDGKQVGWHLYDKKASEKLEGFLNNKGQQLSRTSWHLKSGHFGYEINIAKGTQRNMKSGTVRPIRRVLPGEVFSMTAPPVYLPPKNPGTPLPTIPTENKKHDATWSPSNESSKKKIKTESNTTTDGGSGLKLEPLFAGQHGYAWEGMLTEVLESLPQAADFIGPKRSKDILPVREMTFRALMATPPEENTLIVFGEAPYPRVESASGIAMFDSLIQDWDCAQFGKTVSMRCIAKVAATAKGIVSDNSKISDMRKAFKKHNIVSPPEWFQAMLSQGVLLLNASLTMGSTHSKAQHTNFWKPVMKKIVSKILQSKRDKFPAGTPKRRIGFLWWGNESLKTKKALKSVFEEFEDDVEITHIEHYNPAAQGDKFAKGDNHFLAVNKALTKNGLEPIDWLPDKDWLKKHHCDEHADFITETQELHKMYLERLQAGLDLTELAPILGIMASELCSLPDACDNMGLRSAADSAVKRAAKFAVAGLGEDEKGAVYLYTTNCLYRRLNEALRNSNRGKVKVYFEYLRVFLEAYSKMKPKPRSLYRGISRDLSGQYKEGSKVTWWPVSSCTPNINVAKGFGGGSPGGTLFHVKAVSAVPIQHMSAYPNEEEYVLAPGTVLKVVKIEKKPGQAAQIYLEELDGERSVS</sequence>
<dbReference type="GO" id="GO:0016779">
    <property type="term" value="F:nucleotidyltransferase activity"/>
    <property type="evidence" value="ECO:0007669"/>
    <property type="project" value="UniProtKB-KW"/>
</dbReference>
<dbReference type="GO" id="GO:0005634">
    <property type="term" value="C:nucleus"/>
    <property type="evidence" value="ECO:0007669"/>
    <property type="project" value="TreeGrafter"/>
</dbReference>